<organism evidence="2 3">
    <name type="scientific">Acaulospora morrowiae</name>
    <dbReference type="NCBI Taxonomy" id="94023"/>
    <lineage>
        <taxon>Eukaryota</taxon>
        <taxon>Fungi</taxon>
        <taxon>Fungi incertae sedis</taxon>
        <taxon>Mucoromycota</taxon>
        <taxon>Glomeromycotina</taxon>
        <taxon>Glomeromycetes</taxon>
        <taxon>Diversisporales</taxon>
        <taxon>Acaulosporaceae</taxon>
        <taxon>Acaulospora</taxon>
    </lineage>
</organism>
<comment type="caution">
    <text evidence="2">The sequence shown here is derived from an EMBL/GenBank/DDBJ whole genome shotgun (WGS) entry which is preliminary data.</text>
</comment>
<dbReference type="PANTHER" id="PTHR35871:SF1">
    <property type="entry name" value="CXC1-LIKE CYSTEINE CLUSTER ASSOCIATED WITH KDZ TRANSPOSASES DOMAIN-CONTAINING PROTEIN"/>
    <property type="match status" value="1"/>
</dbReference>
<feature type="region of interest" description="Disordered" evidence="1">
    <location>
        <begin position="35"/>
        <end position="70"/>
    </location>
</feature>
<dbReference type="Proteomes" id="UP000789342">
    <property type="component" value="Unassembled WGS sequence"/>
</dbReference>
<proteinExistence type="predicted"/>
<sequence>MPINNNNEYDLEKEEVAEELKIAAIGSHKISQFFNQVDGQENDKMDNQKDNRADSQEDSKVDSQEDDDQQLDYESESDLIEGLLQWKQRLQETTQRVQCIIDKAKILKSDKVKYTSVIYYIQLLQHKMPKIEASIIVAKIHNGGEYRAKCIQAWTKTCLENKLLPPSQREKHPSKSLLYDEYVTIRIANYLRATKFQVNSRLIKQFFENQILSELYIDQAQTISLSTAQLFRQKFLQEMEKYEKLMSKWNDINCKVCEELYLLHNEQKHILITYDKCTFHSYNGIRKFWAPEEEQPLRKKGLGQGLHVSEFLTETIGRLKDREGEAKVIMQFGANNNGYWDGKKLLLLLKNVITIFERTYPGCIGVWAFDNATSHTGMAPDALVAARMNLNSDDMQPEMRDMT</sequence>
<evidence type="ECO:0000313" key="3">
    <source>
        <dbReference type="Proteomes" id="UP000789342"/>
    </source>
</evidence>
<gene>
    <name evidence="2" type="ORF">AMORRO_LOCUS4148</name>
</gene>
<evidence type="ECO:0000313" key="2">
    <source>
        <dbReference type="EMBL" id="CAG8519853.1"/>
    </source>
</evidence>
<dbReference type="AlphaFoldDB" id="A0A9N9A881"/>
<protein>
    <submittedName>
        <fullName evidence="2">10647_t:CDS:1</fullName>
    </submittedName>
</protein>
<keyword evidence="3" id="KW-1185">Reference proteome</keyword>
<feature type="compositionally biased region" description="Basic and acidic residues" evidence="1">
    <location>
        <begin position="41"/>
        <end position="63"/>
    </location>
</feature>
<accession>A0A9N9A881</accession>
<evidence type="ECO:0000256" key="1">
    <source>
        <dbReference type="SAM" id="MobiDB-lite"/>
    </source>
</evidence>
<dbReference type="OrthoDB" id="2418550at2759"/>
<dbReference type="EMBL" id="CAJVPV010002173">
    <property type="protein sequence ID" value="CAG8519853.1"/>
    <property type="molecule type" value="Genomic_DNA"/>
</dbReference>
<reference evidence="2" key="1">
    <citation type="submission" date="2021-06" db="EMBL/GenBank/DDBJ databases">
        <authorList>
            <person name="Kallberg Y."/>
            <person name="Tangrot J."/>
            <person name="Rosling A."/>
        </authorList>
    </citation>
    <scope>NUCLEOTIDE SEQUENCE</scope>
    <source>
        <strain evidence="2">CL551</strain>
    </source>
</reference>
<dbReference type="PANTHER" id="PTHR35871">
    <property type="entry name" value="EXPRESSED PROTEIN"/>
    <property type="match status" value="1"/>
</dbReference>
<name>A0A9N9A881_9GLOM</name>